<dbReference type="EMBL" id="JASCZI010181338">
    <property type="protein sequence ID" value="MED6182134.1"/>
    <property type="molecule type" value="Genomic_DNA"/>
</dbReference>
<evidence type="ECO:0000313" key="2">
    <source>
        <dbReference type="Proteomes" id="UP001341840"/>
    </source>
</evidence>
<keyword evidence="2" id="KW-1185">Reference proteome</keyword>
<organism evidence="1 2">
    <name type="scientific">Stylosanthes scabra</name>
    <dbReference type="NCBI Taxonomy" id="79078"/>
    <lineage>
        <taxon>Eukaryota</taxon>
        <taxon>Viridiplantae</taxon>
        <taxon>Streptophyta</taxon>
        <taxon>Embryophyta</taxon>
        <taxon>Tracheophyta</taxon>
        <taxon>Spermatophyta</taxon>
        <taxon>Magnoliopsida</taxon>
        <taxon>eudicotyledons</taxon>
        <taxon>Gunneridae</taxon>
        <taxon>Pentapetalae</taxon>
        <taxon>rosids</taxon>
        <taxon>fabids</taxon>
        <taxon>Fabales</taxon>
        <taxon>Fabaceae</taxon>
        <taxon>Papilionoideae</taxon>
        <taxon>50 kb inversion clade</taxon>
        <taxon>dalbergioids sensu lato</taxon>
        <taxon>Dalbergieae</taxon>
        <taxon>Pterocarpus clade</taxon>
        <taxon>Stylosanthes</taxon>
    </lineage>
</organism>
<protein>
    <submittedName>
        <fullName evidence="1">Uncharacterized protein</fullName>
    </submittedName>
</protein>
<accession>A0ABU6W8M4</accession>
<name>A0ABU6W8M4_9FABA</name>
<gene>
    <name evidence="1" type="ORF">PIB30_025851</name>
</gene>
<comment type="caution">
    <text evidence="1">The sequence shown here is derived from an EMBL/GenBank/DDBJ whole genome shotgun (WGS) entry which is preliminary data.</text>
</comment>
<sequence>MNSQFHGLSRLEIYGDETHESECVKFLPKEGWLPASLEHLELKSMKSVETLECKGLAHLTSLQELRIDLCPKLENMEGEKLPASLIRLMIFRTPLLGKKCEMKDPQNPHHGHGPFITSAAMALLLMHQRKFVYKIQGPCQDRNIFTQHGILTMVAFM</sequence>
<dbReference type="Proteomes" id="UP001341840">
    <property type="component" value="Unassembled WGS sequence"/>
</dbReference>
<evidence type="ECO:0000313" key="1">
    <source>
        <dbReference type="EMBL" id="MED6182134.1"/>
    </source>
</evidence>
<reference evidence="1 2" key="1">
    <citation type="journal article" date="2023" name="Plants (Basel)">
        <title>Bridging the Gap: Combining Genomics and Transcriptomics Approaches to Understand Stylosanthes scabra, an Orphan Legume from the Brazilian Caatinga.</title>
        <authorList>
            <person name="Ferreira-Neto J.R.C."/>
            <person name="da Silva M.D."/>
            <person name="Binneck E."/>
            <person name="de Melo N.F."/>
            <person name="da Silva R.H."/>
            <person name="de Melo A.L.T.M."/>
            <person name="Pandolfi V."/>
            <person name="Bustamante F.O."/>
            <person name="Brasileiro-Vidal A.C."/>
            <person name="Benko-Iseppon A.M."/>
        </authorList>
    </citation>
    <scope>NUCLEOTIDE SEQUENCE [LARGE SCALE GENOMIC DNA]</scope>
    <source>
        <tissue evidence="1">Leaves</tissue>
    </source>
</reference>
<dbReference type="Gene3D" id="3.80.10.10">
    <property type="entry name" value="Ribonuclease Inhibitor"/>
    <property type="match status" value="1"/>
</dbReference>
<dbReference type="InterPro" id="IPR032675">
    <property type="entry name" value="LRR_dom_sf"/>
</dbReference>
<proteinExistence type="predicted"/>